<reference evidence="3" key="1">
    <citation type="journal article" date="2016" name="Ticks Tick Borne Dis.">
        <title>De novo assembly and annotation of the salivary gland transcriptome of Rhipicephalus appendiculatus male and female ticks during blood feeding.</title>
        <authorList>
            <person name="de Castro M.H."/>
            <person name="de Klerk D."/>
            <person name="Pienaar R."/>
            <person name="Latif A.A."/>
            <person name="Rees D.J."/>
            <person name="Mans B.J."/>
        </authorList>
    </citation>
    <scope>NUCLEOTIDE SEQUENCE</scope>
    <source>
        <tissue evidence="3">Salivary glands</tissue>
    </source>
</reference>
<accession>A0A131YUZ2</accession>
<dbReference type="Pfam" id="PF10223">
    <property type="entry name" value="Menorin_N"/>
    <property type="match status" value="1"/>
</dbReference>
<evidence type="ECO:0000313" key="3">
    <source>
        <dbReference type="EMBL" id="JAP82300.1"/>
    </source>
</evidence>
<feature type="domain" description="Menorin-like" evidence="2">
    <location>
        <begin position="46"/>
        <end position="292"/>
    </location>
</feature>
<comment type="similarity">
    <text evidence="1">Belongs to the menorin family.</text>
</comment>
<dbReference type="GO" id="GO:0005615">
    <property type="term" value="C:extracellular space"/>
    <property type="evidence" value="ECO:0007669"/>
    <property type="project" value="TreeGrafter"/>
</dbReference>
<dbReference type="PANTHER" id="PTHR21184">
    <property type="entry name" value="MENORIN (DENDRITIC BRANCHING PROTEIN)"/>
    <property type="match status" value="1"/>
</dbReference>
<evidence type="ECO:0000256" key="1">
    <source>
        <dbReference type="ARBA" id="ARBA00044953"/>
    </source>
</evidence>
<sequence>MSATHYEDFKAAHRVHCPGATNTGGRTTSGPVAPSLVDYFPQAAGDGLKVVWEHAVNSRQRLAMAIRGPGMVIEGDVSMGASGRYPVPVMAHPPIAAAFGGGGGNGDLTLDEWLHELALCGMAKGVKLDFKSTEVVEPACRILARYIDKLQGPVVLNADVLPGPDCAAVPPVDAWTFLTLCRTRFPRSIISLGWTTQEGSCLKMGYTREMVESMGALVREYNLGQPVSFPVWLPLARRSLGDLQRLLAQVPRSSLTVFARRGEPWAAALPDLAALRSAFSPSLVYYDLPHDLLQAFLPLC</sequence>
<dbReference type="AlphaFoldDB" id="A0A131YUZ2"/>
<evidence type="ECO:0000259" key="2">
    <source>
        <dbReference type="Pfam" id="PF10223"/>
    </source>
</evidence>
<proteinExistence type="inferred from homology"/>
<dbReference type="PANTHER" id="PTHR21184:SF6">
    <property type="entry name" value="CONSERVED PLASMA MEMBRANE PROTEIN"/>
    <property type="match status" value="1"/>
</dbReference>
<name>A0A131YUZ2_RHIAP</name>
<dbReference type="EMBL" id="GEDV01006257">
    <property type="protein sequence ID" value="JAP82300.1"/>
    <property type="molecule type" value="Transcribed_RNA"/>
</dbReference>
<dbReference type="InterPro" id="IPR019356">
    <property type="entry name" value="Menorin_dom"/>
</dbReference>
<organism evidence="3">
    <name type="scientific">Rhipicephalus appendiculatus</name>
    <name type="common">Brown ear tick</name>
    <dbReference type="NCBI Taxonomy" id="34631"/>
    <lineage>
        <taxon>Eukaryota</taxon>
        <taxon>Metazoa</taxon>
        <taxon>Ecdysozoa</taxon>
        <taxon>Arthropoda</taxon>
        <taxon>Chelicerata</taxon>
        <taxon>Arachnida</taxon>
        <taxon>Acari</taxon>
        <taxon>Parasitiformes</taxon>
        <taxon>Ixodida</taxon>
        <taxon>Ixodoidea</taxon>
        <taxon>Ixodidae</taxon>
        <taxon>Rhipicephalinae</taxon>
        <taxon>Rhipicephalus</taxon>
        <taxon>Rhipicephalus</taxon>
    </lineage>
</organism>
<protein>
    <recommendedName>
        <fullName evidence="2">Menorin-like domain-containing protein</fullName>
    </recommendedName>
</protein>